<dbReference type="EMBL" id="JAGWCR010000011">
    <property type="protein sequence ID" value="MBS3650886.1"/>
    <property type="molecule type" value="Genomic_DNA"/>
</dbReference>
<evidence type="ECO:0000256" key="1">
    <source>
        <dbReference type="ARBA" id="ARBA00004651"/>
    </source>
</evidence>
<dbReference type="InterPro" id="IPR052017">
    <property type="entry name" value="TSUP"/>
</dbReference>
<dbReference type="PANTHER" id="PTHR30269">
    <property type="entry name" value="TRANSMEMBRANE PROTEIN YFCA"/>
    <property type="match status" value="1"/>
</dbReference>
<comment type="subcellular location">
    <subcellularLocation>
        <location evidence="1 8">Cell membrane</location>
        <topology evidence="1 8">Multi-pass membrane protein</topology>
    </subcellularLocation>
</comment>
<feature type="transmembrane region" description="Helical" evidence="8">
    <location>
        <begin position="231"/>
        <end position="251"/>
    </location>
</feature>
<keyword evidence="10" id="KW-1185">Reference proteome</keyword>
<feature type="transmembrane region" description="Helical" evidence="8">
    <location>
        <begin position="35"/>
        <end position="61"/>
    </location>
</feature>
<name>A0A942IAU5_9HYPH</name>
<dbReference type="GO" id="GO:0005886">
    <property type="term" value="C:plasma membrane"/>
    <property type="evidence" value="ECO:0007669"/>
    <property type="project" value="UniProtKB-SubCell"/>
</dbReference>
<proteinExistence type="inferred from homology"/>
<feature type="transmembrane region" description="Helical" evidence="8">
    <location>
        <begin position="107"/>
        <end position="127"/>
    </location>
</feature>
<dbReference type="Proteomes" id="UP000680348">
    <property type="component" value="Unassembled WGS sequence"/>
</dbReference>
<keyword evidence="4 8" id="KW-1003">Cell membrane</keyword>
<evidence type="ECO:0000256" key="6">
    <source>
        <dbReference type="ARBA" id="ARBA00022989"/>
    </source>
</evidence>
<reference evidence="9" key="1">
    <citation type="submission" date="2021-04" db="EMBL/GenBank/DDBJ databases">
        <title>Pseudaminobacter soli sp. nov., isolated from paddy soil contaminated by heavy metals.</title>
        <authorList>
            <person name="Zhang K."/>
        </authorList>
    </citation>
    <scope>NUCLEOTIDE SEQUENCE</scope>
    <source>
        <strain evidence="9">19-2017</strain>
    </source>
</reference>
<evidence type="ECO:0000256" key="4">
    <source>
        <dbReference type="ARBA" id="ARBA00022475"/>
    </source>
</evidence>
<keyword evidence="5 8" id="KW-0812">Transmembrane</keyword>
<dbReference type="PANTHER" id="PTHR30269:SF37">
    <property type="entry name" value="MEMBRANE TRANSPORTER PROTEIN"/>
    <property type="match status" value="1"/>
</dbReference>
<evidence type="ECO:0000313" key="10">
    <source>
        <dbReference type="Proteomes" id="UP000680348"/>
    </source>
</evidence>
<protein>
    <recommendedName>
        <fullName evidence="8">Probable membrane transporter protein</fullName>
    </recommendedName>
</protein>
<evidence type="ECO:0000256" key="7">
    <source>
        <dbReference type="ARBA" id="ARBA00023136"/>
    </source>
</evidence>
<feature type="transmembrane region" description="Helical" evidence="8">
    <location>
        <begin position="202"/>
        <end position="219"/>
    </location>
</feature>
<dbReference type="Pfam" id="PF01925">
    <property type="entry name" value="TauE"/>
    <property type="match status" value="1"/>
</dbReference>
<sequence>MTEASELISALSAGEFIFLALSALIAGLARGFSGFGGALIFVPLASSVIGPKLAVPILLVIDMMLTLTMIPNAWRKAERPSVGTMALGAAIGIPAGAYLLTAVDPVAIRWGIAAVVFALLVLLISGWRYHGKPNVPTTIAVGMTSGVFSGAAQIGGPPVVAYWLGGFIPAVTVRANTVLYFAISSVISLVSYLMGGLITLEALRLSLLVGPAFGIGLYFGSRMFGRSDEKLFRRVCFALIAAAAIIGLPVLDGVLR</sequence>
<dbReference type="InterPro" id="IPR002781">
    <property type="entry name" value="TM_pro_TauE-like"/>
</dbReference>
<evidence type="ECO:0000256" key="5">
    <source>
        <dbReference type="ARBA" id="ARBA00022692"/>
    </source>
</evidence>
<evidence type="ECO:0000313" key="9">
    <source>
        <dbReference type="EMBL" id="MBS3650886.1"/>
    </source>
</evidence>
<keyword evidence="6 8" id="KW-1133">Transmembrane helix</keyword>
<feature type="transmembrane region" description="Helical" evidence="8">
    <location>
        <begin position="82"/>
        <end position="101"/>
    </location>
</feature>
<dbReference type="RefSeq" id="WP_188256444.1">
    <property type="nucleotide sequence ID" value="NZ_JABVCF010000011.1"/>
</dbReference>
<keyword evidence="7 8" id="KW-0472">Membrane</keyword>
<feature type="transmembrane region" description="Helical" evidence="8">
    <location>
        <begin position="177"/>
        <end position="195"/>
    </location>
</feature>
<dbReference type="AlphaFoldDB" id="A0A942IAU5"/>
<accession>A0A942IAU5</accession>
<comment type="caution">
    <text evidence="9">The sequence shown here is derived from an EMBL/GenBank/DDBJ whole genome shotgun (WGS) entry which is preliminary data.</text>
</comment>
<feature type="transmembrane region" description="Helical" evidence="8">
    <location>
        <begin position="7"/>
        <end position="29"/>
    </location>
</feature>
<organism evidence="9 10">
    <name type="scientific">Pseudaminobacter soli</name>
    <name type="common">ex Zhang et al. 2022</name>
    <dbReference type="NCBI Taxonomy" id="2831468"/>
    <lineage>
        <taxon>Bacteria</taxon>
        <taxon>Pseudomonadati</taxon>
        <taxon>Pseudomonadota</taxon>
        <taxon>Alphaproteobacteria</taxon>
        <taxon>Hyphomicrobiales</taxon>
        <taxon>Phyllobacteriaceae</taxon>
        <taxon>Pseudaminobacter</taxon>
    </lineage>
</organism>
<keyword evidence="3" id="KW-0813">Transport</keyword>
<comment type="similarity">
    <text evidence="2 8">Belongs to the 4-toluene sulfonate uptake permease (TSUP) (TC 2.A.102) family.</text>
</comment>
<evidence type="ECO:0000256" key="8">
    <source>
        <dbReference type="RuleBase" id="RU363041"/>
    </source>
</evidence>
<gene>
    <name evidence="9" type="ORF">KEU06_19935</name>
</gene>
<evidence type="ECO:0000256" key="3">
    <source>
        <dbReference type="ARBA" id="ARBA00022448"/>
    </source>
</evidence>
<evidence type="ECO:0000256" key="2">
    <source>
        <dbReference type="ARBA" id="ARBA00009142"/>
    </source>
</evidence>